<dbReference type="AlphaFoldDB" id="A0A2P5ES82"/>
<name>A0A2P5ES82_TREOI</name>
<evidence type="ECO:0000313" key="2">
    <source>
        <dbReference type="Proteomes" id="UP000237000"/>
    </source>
</evidence>
<dbReference type="InParanoid" id="A0A2P5ES82"/>
<dbReference type="OrthoDB" id="1298192at2759"/>
<dbReference type="Proteomes" id="UP000237000">
    <property type="component" value="Unassembled WGS sequence"/>
</dbReference>
<proteinExistence type="predicted"/>
<gene>
    <name evidence="1" type="ORF">TorRG33x02_157520</name>
</gene>
<sequence length="117" mass="13318">MGAMRWKKKCGLERILRWYELASGQKINLEKSVITLNPSTGGSTTQAILQILELGSVQSKDQYLGLLTAFNKNKCEAFEHIIERVRMRLKVGDEDSFQLEVERLISKQSCKPFLPTS</sequence>
<dbReference type="EMBL" id="JXTC01000106">
    <property type="protein sequence ID" value="PON88386.1"/>
    <property type="molecule type" value="Genomic_DNA"/>
</dbReference>
<protein>
    <submittedName>
        <fullName evidence="1">Uncharacterized protein</fullName>
    </submittedName>
</protein>
<accession>A0A2P5ES82</accession>
<evidence type="ECO:0000313" key="1">
    <source>
        <dbReference type="EMBL" id="PON88386.1"/>
    </source>
</evidence>
<keyword evidence="2" id="KW-1185">Reference proteome</keyword>
<organism evidence="1 2">
    <name type="scientific">Trema orientale</name>
    <name type="common">Charcoal tree</name>
    <name type="synonym">Celtis orientalis</name>
    <dbReference type="NCBI Taxonomy" id="63057"/>
    <lineage>
        <taxon>Eukaryota</taxon>
        <taxon>Viridiplantae</taxon>
        <taxon>Streptophyta</taxon>
        <taxon>Embryophyta</taxon>
        <taxon>Tracheophyta</taxon>
        <taxon>Spermatophyta</taxon>
        <taxon>Magnoliopsida</taxon>
        <taxon>eudicotyledons</taxon>
        <taxon>Gunneridae</taxon>
        <taxon>Pentapetalae</taxon>
        <taxon>rosids</taxon>
        <taxon>fabids</taxon>
        <taxon>Rosales</taxon>
        <taxon>Cannabaceae</taxon>
        <taxon>Trema</taxon>
    </lineage>
</organism>
<comment type="caution">
    <text evidence="1">The sequence shown here is derived from an EMBL/GenBank/DDBJ whole genome shotgun (WGS) entry which is preliminary data.</text>
</comment>
<reference evidence="2" key="1">
    <citation type="submission" date="2016-06" db="EMBL/GenBank/DDBJ databases">
        <title>Parallel loss of symbiosis genes in relatives of nitrogen-fixing non-legume Parasponia.</title>
        <authorList>
            <person name="Van Velzen R."/>
            <person name="Holmer R."/>
            <person name="Bu F."/>
            <person name="Rutten L."/>
            <person name="Van Zeijl A."/>
            <person name="Liu W."/>
            <person name="Santuari L."/>
            <person name="Cao Q."/>
            <person name="Sharma T."/>
            <person name="Shen D."/>
            <person name="Roswanjaya Y."/>
            <person name="Wardhani T."/>
            <person name="Kalhor M.S."/>
            <person name="Jansen J."/>
            <person name="Van den Hoogen J."/>
            <person name="Gungor B."/>
            <person name="Hartog M."/>
            <person name="Hontelez J."/>
            <person name="Verver J."/>
            <person name="Yang W.-C."/>
            <person name="Schijlen E."/>
            <person name="Repin R."/>
            <person name="Schilthuizen M."/>
            <person name="Schranz E."/>
            <person name="Heidstra R."/>
            <person name="Miyata K."/>
            <person name="Fedorova E."/>
            <person name="Kohlen W."/>
            <person name="Bisseling T."/>
            <person name="Smit S."/>
            <person name="Geurts R."/>
        </authorList>
    </citation>
    <scope>NUCLEOTIDE SEQUENCE [LARGE SCALE GENOMIC DNA]</scope>
    <source>
        <strain evidence="2">cv. RG33-2</strain>
    </source>
</reference>